<evidence type="ECO:0000313" key="3">
    <source>
        <dbReference type="EMBL" id="GAA2855749.1"/>
    </source>
</evidence>
<evidence type="ECO:0000313" key="4">
    <source>
        <dbReference type="Proteomes" id="UP001500831"/>
    </source>
</evidence>
<feature type="domain" description="Beta-lactamase-related" evidence="2">
    <location>
        <begin position="30"/>
        <end position="345"/>
    </location>
</feature>
<evidence type="ECO:0000256" key="1">
    <source>
        <dbReference type="SAM" id="MobiDB-lite"/>
    </source>
</evidence>
<dbReference type="InterPro" id="IPR050491">
    <property type="entry name" value="AmpC-like"/>
</dbReference>
<dbReference type="SUPFAM" id="SSF56601">
    <property type="entry name" value="beta-lactamase/transpeptidase-like"/>
    <property type="match status" value="1"/>
</dbReference>
<dbReference type="RefSeq" id="WP_344968973.1">
    <property type="nucleotide sequence ID" value="NZ_BAAAVI010000007.1"/>
</dbReference>
<accession>A0ABN3VUF6</accession>
<reference evidence="3 4" key="1">
    <citation type="journal article" date="2019" name="Int. J. Syst. Evol. Microbiol.">
        <title>The Global Catalogue of Microorganisms (GCM) 10K type strain sequencing project: providing services to taxonomists for standard genome sequencing and annotation.</title>
        <authorList>
            <consortium name="The Broad Institute Genomics Platform"/>
            <consortium name="The Broad Institute Genome Sequencing Center for Infectious Disease"/>
            <person name="Wu L."/>
            <person name="Ma J."/>
        </authorList>
    </citation>
    <scope>NUCLEOTIDE SEQUENCE [LARGE SCALE GENOMIC DNA]</scope>
    <source>
        <strain evidence="3 4">JCM 6242</strain>
    </source>
</reference>
<keyword evidence="3" id="KW-0378">Hydrolase</keyword>
<proteinExistence type="predicted"/>
<dbReference type="Proteomes" id="UP001500831">
    <property type="component" value="Unassembled WGS sequence"/>
</dbReference>
<gene>
    <name evidence="3" type="ORF">GCM10010517_13970</name>
</gene>
<keyword evidence="4" id="KW-1185">Reference proteome</keyword>
<dbReference type="Gene3D" id="3.40.710.10">
    <property type="entry name" value="DD-peptidase/beta-lactamase superfamily"/>
    <property type="match status" value="1"/>
</dbReference>
<feature type="region of interest" description="Disordered" evidence="1">
    <location>
        <begin position="1"/>
        <end position="21"/>
    </location>
</feature>
<dbReference type="PANTHER" id="PTHR46825">
    <property type="entry name" value="D-ALANYL-D-ALANINE-CARBOXYPEPTIDASE/ENDOPEPTIDASE AMPH"/>
    <property type="match status" value="1"/>
</dbReference>
<sequence length="472" mass="49777">MTDDLRGLSPAGDLRDARDLSSPDDLGAKLTELARRHGITGAVIAFSRGGTVVEAATGVLNTRTGCPATPDSLFQVGSIAKTWTATLIMQLVGEGRLSPDQTVRSVLPGFALGDEDVAASVTIRQLLTHTAGFEGDVFIDTGRGDDAVEKLVALLSGTPQLFPPGAMWSYNNAAYCVLGRIVEVLRDMPYSTALRTHLAAPLGLTHLATGADEAILYGTAVGHAGGEPVPVWSLMRSNEPAGSSLAMRARDLLSFAHMHLRGGLAENGARVLPEELAVLMREPQIRLPDLCRPSSWGLGWELREWEGGIVAAHDGSTPGQVASLLTVPEAGVAAVLLTNGGDPGPLVTGLLQPMVEEFAGVRAPAPPVPPAEPLPVDIARYTGRYLSDVVAWDVTADEAGSLWLTATPLGVMAEHGGAQRFRLARLRDDTFLFAEPQGGTHTAVAFVGGERIGFLHTGRANPREELPADPMR</sequence>
<dbReference type="InterPro" id="IPR012338">
    <property type="entry name" value="Beta-lactam/transpept-like"/>
</dbReference>
<dbReference type="EMBL" id="BAAAVI010000007">
    <property type="protein sequence ID" value="GAA2855749.1"/>
    <property type="molecule type" value="Genomic_DNA"/>
</dbReference>
<dbReference type="GO" id="GO:0016787">
    <property type="term" value="F:hydrolase activity"/>
    <property type="evidence" value="ECO:0007669"/>
    <property type="project" value="UniProtKB-KW"/>
</dbReference>
<comment type="caution">
    <text evidence="3">The sequence shown here is derived from an EMBL/GenBank/DDBJ whole genome shotgun (WGS) entry which is preliminary data.</text>
</comment>
<organism evidence="3 4">
    <name type="scientific">Streptosporangium fragile</name>
    <dbReference type="NCBI Taxonomy" id="46186"/>
    <lineage>
        <taxon>Bacteria</taxon>
        <taxon>Bacillati</taxon>
        <taxon>Actinomycetota</taxon>
        <taxon>Actinomycetes</taxon>
        <taxon>Streptosporangiales</taxon>
        <taxon>Streptosporangiaceae</taxon>
        <taxon>Streptosporangium</taxon>
    </lineage>
</organism>
<dbReference type="PANTHER" id="PTHR46825:SF8">
    <property type="entry name" value="BETA-LACTAMASE-RELATED"/>
    <property type="match status" value="1"/>
</dbReference>
<dbReference type="InterPro" id="IPR001466">
    <property type="entry name" value="Beta-lactam-related"/>
</dbReference>
<name>A0ABN3VUF6_9ACTN</name>
<evidence type="ECO:0000259" key="2">
    <source>
        <dbReference type="Pfam" id="PF00144"/>
    </source>
</evidence>
<dbReference type="Pfam" id="PF00144">
    <property type="entry name" value="Beta-lactamase"/>
    <property type="match status" value="1"/>
</dbReference>
<protein>
    <submittedName>
        <fullName evidence="3">Serine hydrolase domain-containing protein</fullName>
    </submittedName>
</protein>